<keyword evidence="1" id="KW-0472">Membrane</keyword>
<dbReference type="Proteomes" id="UP001596105">
    <property type="component" value="Unassembled WGS sequence"/>
</dbReference>
<sequence length="127" mass="13841">MSGGSNAMFTIVPIIIVIGFVVVIGLMIFNGARYVKNARSPKETVFARVVSKRTDVSTGAGHHHHAGDNGMAHTGGSSRTDYYVTLEFDDGSRKEYLDVKKLYGLLVEGDEGYAAVQGDWIVAFERQ</sequence>
<gene>
    <name evidence="2" type="ORF">ACFPPD_17675</name>
</gene>
<dbReference type="InterPro" id="IPR019635">
    <property type="entry name" value="DUF2500"/>
</dbReference>
<keyword evidence="1" id="KW-0812">Transmembrane</keyword>
<evidence type="ECO:0000256" key="1">
    <source>
        <dbReference type="SAM" id="Phobius"/>
    </source>
</evidence>
<keyword evidence="3" id="KW-1185">Reference proteome</keyword>
<organism evidence="2 3">
    <name type="scientific">Cohnella suwonensis</name>
    <dbReference type="NCBI Taxonomy" id="696072"/>
    <lineage>
        <taxon>Bacteria</taxon>
        <taxon>Bacillati</taxon>
        <taxon>Bacillota</taxon>
        <taxon>Bacilli</taxon>
        <taxon>Bacillales</taxon>
        <taxon>Paenibacillaceae</taxon>
        <taxon>Cohnella</taxon>
    </lineage>
</organism>
<protein>
    <submittedName>
        <fullName evidence="2">DUF2500 domain-containing protein</fullName>
    </submittedName>
</protein>
<dbReference type="Pfam" id="PF10694">
    <property type="entry name" value="DUF2500"/>
    <property type="match status" value="1"/>
</dbReference>
<evidence type="ECO:0000313" key="3">
    <source>
        <dbReference type="Proteomes" id="UP001596105"/>
    </source>
</evidence>
<accession>A0ABW0LXE5</accession>
<keyword evidence="1" id="KW-1133">Transmembrane helix</keyword>
<dbReference type="RefSeq" id="WP_378082729.1">
    <property type="nucleotide sequence ID" value="NZ_JBHSMH010000066.1"/>
</dbReference>
<comment type="caution">
    <text evidence="2">The sequence shown here is derived from an EMBL/GenBank/DDBJ whole genome shotgun (WGS) entry which is preliminary data.</text>
</comment>
<reference evidence="3" key="1">
    <citation type="journal article" date="2019" name="Int. J. Syst. Evol. Microbiol.">
        <title>The Global Catalogue of Microorganisms (GCM) 10K type strain sequencing project: providing services to taxonomists for standard genome sequencing and annotation.</title>
        <authorList>
            <consortium name="The Broad Institute Genomics Platform"/>
            <consortium name="The Broad Institute Genome Sequencing Center for Infectious Disease"/>
            <person name="Wu L."/>
            <person name="Ma J."/>
        </authorList>
    </citation>
    <scope>NUCLEOTIDE SEQUENCE [LARGE SCALE GENOMIC DNA]</scope>
    <source>
        <strain evidence="3">CCUG 57113</strain>
    </source>
</reference>
<evidence type="ECO:0000313" key="2">
    <source>
        <dbReference type="EMBL" id="MFC5470524.1"/>
    </source>
</evidence>
<feature type="transmembrane region" description="Helical" evidence="1">
    <location>
        <begin position="6"/>
        <end position="29"/>
    </location>
</feature>
<name>A0ABW0LXE5_9BACL</name>
<proteinExistence type="predicted"/>
<dbReference type="Gene3D" id="2.40.50.660">
    <property type="match status" value="1"/>
</dbReference>
<dbReference type="EMBL" id="JBHSMH010000066">
    <property type="protein sequence ID" value="MFC5470524.1"/>
    <property type="molecule type" value="Genomic_DNA"/>
</dbReference>